<evidence type="ECO:0000313" key="2">
    <source>
        <dbReference type="EMBL" id="CAJ0591563.1"/>
    </source>
</evidence>
<protein>
    <submittedName>
        <fullName evidence="2">Uncharacterized protein</fullName>
    </submittedName>
</protein>
<name>A0AA36GHH3_CYLNA</name>
<feature type="chain" id="PRO_5041413221" evidence="1">
    <location>
        <begin position="21"/>
        <end position="98"/>
    </location>
</feature>
<reference evidence="2" key="1">
    <citation type="submission" date="2023-07" db="EMBL/GenBank/DDBJ databases">
        <authorList>
            <consortium name="CYATHOMIX"/>
        </authorList>
    </citation>
    <scope>NUCLEOTIDE SEQUENCE</scope>
    <source>
        <strain evidence="2">N/A</strain>
    </source>
</reference>
<evidence type="ECO:0000313" key="3">
    <source>
        <dbReference type="Proteomes" id="UP001176961"/>
    </source>
</evidence>
<comment type="caution">
    <text evidence="2">The sequence shown here is derived from an EMBL/GenBank/DDBJ whole genome shotgun (WGS) entry which is preliminary data.</text>
</comment>
<organism evidence="2 3">
    <name type="scientific">Cylicocyclus nassatus</name>
    <name type="common">Nematode worm</name>
    <dbReference type="NCBI Taxonomy" id="53992"/>
    <lineage>
        <taxon>Eukaryota</taxon>
        <taxon>Metazoa</taxon>
        <taxon>Ecdysozoa</taxon>
        <taxon>Nematoda</taxon>
        <taxon>Chromadorea</taxon>
        <taxon>Rhabditida</taxon>
        <taxon>Rhabditina</taxon>
        <taxon>Rhabditomorpha</taxon>
        <taxon>Strongyloidea</taxon>
        <taxon>Strongylidae</taxon>
        <taxon>Cylicocyclus</taxon>
    </lineage>
</organism>
<dbReference type="Proteomes" id="UP001176961">
    <property type="component" value="Unassembled WGS sequence"/>
</dbReference>
<gene>
    <name evidence="2" type="ORF">CYNAS_LOCUS3546</name>
</gene>
<sequence>MFRCCALVAFVSCFTSSGAARSLWTHNTTTLGKKERQYAVALEREAIKYVAGDIHDWPSSKRFVTFPYRKPSERVAIVRSATEDWKEHPEILEVLKVK</sequence>
<accession>A0AA36GHH3</accession>
<feature type="signal peptide" evidence="1">
    <location>
        <begin position="1"/>
        <end position="20"/>
    </location>
</feature>
<dbReference type="EMBL" id="CATQJL010000001">
    <property type="protein sequence ID" value="CAJ0591563.1"/>
    <property type="molecule type" value="Genomic_DNA"/>
</dbReference>
<keyword evidence="3" id="KW-1185">Reference proteome</keyword>
<evidence type="ECO:0000256" key="1">
    <source>
        <dbReference type="SAM" id="SignalP"/>
    </source>
</evidence>
<dbReference type="AlphaFoldDB" id="A0AA36GHH3"/>
<keyword evidence="1" id="KW-0732">Signal</keyword>
<proteinExistence type="predicted"/>